<feature type="domain" description="YVC1 N-terminal linker helical" evidence="3">
    <location>
        <begin position="24"/>
        <end position="205"/>
    </location>
</feature>
<dbReference type="InterPro" id="IPR056336">
    <property type="entry name" value="YVC1_C"/>
</dbReference>
<feature type="transmembrane region" description="Helical" evidence="2">
    <location>
        <begin position="232"/>
        <end position="249"/>
    </location>
</feature>
<protein>
    <submittedName>
        <fullName evidence="5">Calcium channel YVC1</fullName>
    </submittedName>
</protein>
<feature type="transmembrane region" description="Helical" evidence="2">
    <location>
        <begin position="508"/>
        <end position="527"/>
    </location>
</feature>
<feature type="transmembrane region" description="Helical" evidence="2">
    <location>
        <begin position="483"/>
        <end position="501"/>
    </location>
</feature>
<proteinExistence type="predicted"/>
<keyword evidence="6" id="KW-1185">Reference proteome</keyword>
<feature type="compositionally biased region" description="Low complexity" evidence="1">
    <location>
        <begin position="740"/>
        <end position="752"/>
    </location>
</feature>
<feature type="region of interest" description="Disordered" evidence="1">
    <location>
        <begin position="620"/>
        <end position="689"/>
    </location>
</feature>
<feature type="domain" description="Calcium channel YVC1-like C-terminal transmembrane" evidence="4">
    <location>
        <begin position="239"/>
        <end position="541"/>
    </location>
</feature>
<feature type="region of interest" description="Disordered" evidence="1">
    <location>
        <begin position="786"/>
        <end position="882"/>
    </location>
</feature>
<dbReference type="PANTHER" id="PTHR35859:SF1">
    <property type="entry name" value="NONSELECTIVE CATION CHANNEL PROTEIN"/>
    <property type="match status" value="1"/>
</dbReference>
<feature type="compositionally biased region" description="Polar residues" evidence="1">
    <location>
        <begin position="826"/>
        <end position="847"/>
    </location>
</feature>
<keyword evidence="2" id="KW-1133">Transmembrane helix</keyword>
<evidence type="ECO:0000259" key="4">
    <source>
        <dbReference type="Pfam" id="PF23317"/>
    </source>
</evidence>
<organism evidence="5 6">
    <name type="scientific">Vanrija pseudolonga</name>
    <dbReference type="NCBI Taxonomy" id="143232"/>
    <lineage>
        <taxon>Eukaryota</taxon>
        <taxon>Fungi</taxon>
        <taxon>Dikarya</taxon>
        <taxon>Basidiomycota</taxon>
        <taxon>Agaricomycotina</taxon>
        <taxon>Tremellomycetes</taxon>
        <taxon>Trichosporonales</taxon>
        <taxon>Trichosporonaceae</taxon>
        <taxon>Vanrija</taxon>
    </lineage>
</organism>
<keyword evidence="2" id="KW-0812">Transmembrane</keyword>
<reference evidence="5" key="1">
    <citation type="submission" date="2023-10" db="EMBL/GenBank/DDBJ databases">
        <authorList>
            <person name="Noh H."/>
        </authorList>
    </citation>
    <scope>NUCLEOTIDE SEQUENCE</scope>
    <source>
        <strain evidence="5">DUCC4014</strain>
    </source>
</reference>
<dbReference type="Pfam" id="PF23317">
    <property type="entry name" value="YVC1_C"/>
    <property type="match status" value="1"/>
</dbReference>
<dbReference type="RefSeq" id="XP_062630895.1">
    <property type="nucleotide sequence ID" value="XM_062774911.1"/>
</dbReference>
<feature type="transmembrane region" description="Helical" evidence="2">
    <location>
        <begin position="261"/>
        <end position="280"/>
    </location>
</feature>
<feature type="transmembrane region" description="Helical" evidence="2">
    <location>
        <begin position="421"/>
        <end position="446"/>
    </location>
</feature>
<feature type="compositionally biased region" description="Pro residues" evidence="1">
    <location>
        <begin position="668"/>
        <end position="680"/>
    </location>
</feature>
<gene>
    <name evidence="5" type="primary">YVC1_2</name>
    <name evidence="5" type="ORF">LOC62_06G008383</name>
</gene>
<evidence type="ECO:0000256" key="2">
    <source>
        <dbReference type="SAM" id="Phobius"/>
    </source>
</evidence>
<dbReference type="AlphaFoldDB" id="A0AAF1BQI5"/>
<evidence type="ECO:0000256" key="1">
    <source>
        <dbReference type="SAM" id="MobiDB-lite"/>
    </source>
</evidence>
<feature type="compositionally biased region" description="Low complexity" evidence="1">
    <location>
        <begin position="848"/>
        <end position="863"/>
    </location>
</feature>
<feature type="region of interest" description="Disordered" evidence="1">
    <location>
        <begin position="726"/>
        <end position="756"/>
    </location>
</feature>
<feature type="compositionally biased region" description="Basic residues" evidence="1">
    <location>
        <begin position="652"/>
        <end position="666"/>
    </location>
</feature>
<dbReference type="Proteomes" id="UP000827549">
    <property type="component" value="Chromosome 6"/>
</dbReference>
<evidence type="ECO:0000259" key="3">
    <source>
        <dbReference type="Pfam" id="PF23190"/>
    </source>
</evidence>
<feature type="transmembrane region" description="Helical" evidence="2">
    <location>
        <begin position="330"/>
        <end position="350"/>
    </location>
</feature>
<feature type="transmembrane region" description="Helical" evidence="2">
    <location>
        <begin position="362"/>
        <end position="380"/>
    </location>
</feature>
<evidence type="ECO:0000313" key="6">
    <source>
        <dbReference type="Proteomes" id="UP000827549"/>
    </source>
</evidence>
<evidence type="ECO:0000313" key="5">
    <source>
        <dbReference type="EMBL" id="WOO84869.1"/>
    </source>
</evidence>
<feature type="compositionally biased region" description="Polar residues" evidence="1">
    <location>
        <begin position="620"/>
        <end position="637"/>
    </location>
</feature>
<dbReference type="PANTHER" id="PTHR35859">
    <property type="entry name" value="NONSELECTIVE CATION CHANNEL PROTEIN"/>
    <property type="match status" value="1"/>
</dbReference>
<dbReference type="EMBL" id="CP086719">
    <property type="protein sequence ID" value="WOO84869.1"/>
    <property type="molecule type" value="Genomic_DNA"/>
</dbReference>
<keyword evidence="2" id="KW-0472">Membrane</keyword>
<accession>A0AAF1BQI5</accession>
<sequence length="962" mass="105417">MSTPRGEDETTPLLGASTFSEVDVYNLVHEIRVDIVSHIDTPLTYEQLIAPDSTYTIIRPLTEKYLVRRNPSVIFCLLLNKVQFTTDSHQLSIATLSESRATLCEILATRVLRGWSERSLHLATVLLTPWPIFQGASAQVVASAKADGEQDVLDDTGTALEMAIISSARRFIRSPSCQKVIEGIWSGKIIYSAVSVHALISDNYKTRPIQIYNPHKAPVLDHYRLKVPKIRAFLEYVNFAILFILYVVAIERLDPQHVNGYELVFIVYALAFSLDKAAAIREHGLKVFSSSLVNGFDLGFVVIFMVYLGARVYGVRAHDPSAMEFGADLLAIGAVIMFPRLAFMTLANNLMILSIRSMLSEFFFLMSVGIFCFIGFVYALRTLGKGGTNHHPVSQICWWLLEVYFGLDATGFESAVDFHPWLGPILMVLYGFLSNTLLLTVLVAILGNTFATINADASAESMFRKAVATVEGVKADAVFSYQLPFNILAVVVLYPLSFVLNPRWFHKVNVFMIRVTNLPVLMLIALYERQTYNQSTLWEQICDYADRYFSIISSATGFEGLIGAGMDISAVFEIEREYGTAYIDWEGDDDQVVVIDGEEITTDGPVTPVTPITGTLTGSGAITESPVQTSFSTQVSPHTARRRRQSMNGAHGHGHGHGHLGHHHAPSPHLPPAALPPAPLPRVRRNSTLYGPSPLAQLFVRSPEEATSGPQRRVTVMAGSLPATSMVLQSPRRPQRVSLGPQGAAQAPRAAQMSTSLNVSSALASLEHDDVDSPKRPPLRAGATATIHEVSQPPSPSADEKQRRSVPFPSAEETTAAARQRVVSFKEQTSPRIPRTASLTRVASTEGTARSSTPRTPRSQSPRNVPNSPNLAARKAAPSPANRVCAKASELLESQQADAEAARDNDDRIASMELRQRRIEAMLEQLVASLGGQGDSAIDQRGVAIGSRNEEHFDTFDESAVE</sequence>
<name>A0AAF1BQI5_9TREE</name>
<dbReference type="InterPro" id="IPR056337">
    <property type="entry name" value="LHD_YVC1"/>
</dbReference>
<dbReference type="InterPro" id="IPR052971">
    <property type="entry name" value="TRP_calcium_channel"/>
</dbReference>
<dbReference type="GeneID" id="87811549"/>
<feature type="transmembrane region" description="Helical" evidence="2">
    <location>
        <begin position="292"/>
        <end position="310"/>
    </location>
</feature>
<dbReference type="Pfam" id="PF23190">
    <property type="entry name" value="LHD_TRPY1"/>
    <property type="match status" value="1"/>
</dbReference>